<reference evidence="2" key="1">
    <citation type="submission" date="2022-11" db="UniProtKB">
        <authorList>
            <consortium name="WormBaseParasite"/>
        </authorList>
    </citation>
    <scope>IDENTIFICATION</scope>
</reference>
<accession>A0A914PYF1</accession>
<keyword evidence="1" id="KW-1185">Reference proteome</keyword>
<proteinExistence type="predicted"/>
<dbReference type="AlphaFoldDB" id="A0A914PYF1"/>
<organism evidence="1 2">
    <name type="scientific">Panagrolaimus davidi</name>
    <dbReference type="NCBI Taxonomy" id="227884"/>
    <lineage>
        <taxon>Eukaryota</taxon>
        <taxon>Metazoa</taxon>
        <taxon>Ecdysozoa</taxon>
        <taxon>Nematoda</taxon>
        <taxon>Chromadorea</taxon>
        <taxon>Rhabditida</taxon>
        <taxon>Tylenchina</taxon>
        <taxon>Panagrolaimomorpha</taxon>
        <taxon>Panagrolaimoidea</taxon>
        <taxon>Panagrolaimidae</taxon>
        <taxon>Panagrolaimus</taxon>
    </lineage>
</organism>
<evidence type="ECO:0000313" key="2">
    <source>
        <dbReference type="WBParaSite" id="PDA_v2.g23869.t1"/>
    </source>
</evidence>
<dbReference type="WBParaSite" id="PDA_v2.g23869.t1">
    <property type="protein sequence ID" value="PDA_v2.g23869.t1"/>
    <property type="gene ID" value="PDA_v2.g23869"/>
</dbReference>
<sequence>MFIDVHPKLSRKGRQFEFLSSSARKFVDGGNDTMNPNVFQIGKAIPLQADLPVFNQTDNFVILSAIVVDLGKRFFSTQELKKAEVTTYFRLIPQYSLNLLTRSNVTEDDCKTDAMFNVLDISALSSRILSNQGAMPTTSNSKHSTFTFFLFIFFLKS</sequence>
<protein>
    <submittedName>
        <fullName evidence="2">Uncharacterized protein</fullName>
    </submittedName>
</protein>
<dbReference type="Proteomes" id="UP000887578">
    <property type="component" value="Unplaced"/>
</dbReference>
<evidence type="ECO:0000313" key="1">
    <source>
        <dbReference type="Proteomes" id="UP000887578"/>
    </source>
</evidence>
<name>A0A914PYF1_9BILA</name>